<protein>
    <submittedName>
        <fullName evidence="1">Uncharacterized protein</fullName>
    </submittedName>
</protein>
<proteinExistence type="predicted"/>
<comment type="caution">
    <text evidence="1">The sequence shown here is derived from an EMBL/GenBank/DDBJ whole genome shotgun (WGS) entry which is preliminary data.</text>
</comment>
<accession>A0ABP9NY55</accession>
<name>A0ABP9NY55_9BACT</name>
<sequence length="54" mass="6002">MIVGGPITTVAADTRLVREKEALTPEQERAALHVPEGFEIQLFARELMINKPIT</sequence>
<reference evidence="2" key="1">
    <citation type="journal article" date="2019" name="Int. J. Syst. Evol. Microbiol.">
        <title>The Global Catalogue of Microorganisms (GCM) 10K type strain sequencing project: providing services to taxonomists for standard genome sequencing and annotation.</title>
        <authorList>
            <consortium name="The Broad Institute Genomics Platform"/>
            <consortium name="The Broad Institute Genome Sequencing Center for Infectious Disease"/>
            <person name="Wu L."/>
            <person name="Ma J."/>
        </authorList>
    </citation>
    <scope>NUCLEOTIDE SEQUENCE [LARGE SCALE GENOMIC DNA]</scope>
    <source>
        <strain evidence="2">JCM 18053</strain>
    </source>
</reference>
<dbReference type="Proteomes" id="UP001499852">
    <property type="component" value="Unassembled WGS sequence"/>
</dbReference>
<evidence type="ECO:0000313" key="1">
    <source>
        <dbReference type="EMBL" id="GAA5136435.1"/>
    </source>
</evidence>
<organism evidence="1 2">
    <name type="scientific">Prosthecobacter algae</name>
    <dbReference type="NCBI Taxonomy" id="1144682"/>
    <lineage>
        <taxon>Bacteria</taxon>
        <taxon>Pseudomonadati</taxon>
        <taxon>Verrucomicrobiota</taxon>
        <taxon>Verrucomicrobiia</taxon>
        <taxon>Verrucomicrobiales</taxon>
        <taxon>Verrucomicrobiaceae</taxon>
        <taxon>Prosthecobacter</taxon>
    </lineage>
</organism>
<keyword evidence="2" id="KW-1185">Reference proteome</keyword>
<gene>
    <name evidence="1" type="ORF">GCM10023213_11440</name>
</gene>
<evidence type="ECO:0000313" key="2">
    <source>
        <dbReference type="Proteomes" id="UP001499852"/>
    </source>
</evidence>
<dbReference type="EMBL" id="BAABIA010000002">
    <property type="protein sequence ID" value="GAA5136435.1"/>
    <property type="molecule type" value="Genomic_DNA"/>
</dbReference>